<dbReference type="SUPFAM" id="SSF58104">
    <property type="entry name" value="Methyl-accepting chemotaxis protein (MCP) signaling domain"/>
    <property type="match status" value="1"/>
</dbReference>
<evidence type="ECO:0000256" key="1">
    <source>
        <dbReference type="ARBA" id="ARBA00004141"/>
    </source>
</evidence>
<keyword evidence="2 8" id="KW-0812">Transmembrane</keyword>
<keyword evidence="4 8" id="KW-0472">Membrane</keyword>
<dbReference type="CDD" id="cd06225">
    <property type="entry name" value="HAMP"/>
    <property type="match status" value="1"/>
</dbReference>
<dbReference type="GO" id="GO:0007165">
    <property type="term" value="P:signal transduction"/>
    <property type="evidence" value="ECO:0007669"/>
    <property type="project" value="UniProtKB-KW"/>
</dbReference>
<evidence type="ECO:0000256" key="2">
    <source>
        <dbReference type="ARBA" id="ARBA00022692"/>
    </source>
</evidence>
<dbReference type="RefSeq" id="WP_072326352.1">
    <property type="nucleotide sequence ID" value="NZ_FPJW01000007.1"/>
</dbReference>
<evidence type="ECO:0000313" key="11">
    <source>
        <dbReference type="EMBL" id="SFX54870.1"/>
    </source>
</evidence>
<evidence type="ECO:0000256" key="5">
    <source>
        <dbReference type="ARBA" id="ARBA00023224"/>
    </source>
</evidence>
<dbReference type="AlphaFoldDB" id="A0A1K1XZG3"/>
<evidence type="ECO:0000256" key="4">
    <source>
        <dbReference type="ARBA" id="ARBA00023136"/>
    </source>
</evidence>
<feature type="domain" description="Methyl-accepting transducer" evidence="9">
    <location>
        <begin position="499"/>
        <end position="735"/>
    </location>
</feature>
<gene>
    <name evidence="11" type="ORF">SAMN02745752_02035</name>
</gene>
<feature type="domain" description="HAMP" evidence="10">
    <location>
        <begin position="441"/>
        <end position="494"/>
    </location>
</feature>
<dbReference type="GO" id="GO:0016020">
    <property type="term" value="C:membrane"/>
    <property type="evidence" value="ECO:0007669"/>
    <property type="project" value="UniProtKB-SubCell"/>
</dbReference>
<evidence type="ECO:0000256" key="3">
    <source>
        <dbReference type="ARBA" id="ARBA00022989"/>
    </source>
</evidence>
<feature type="transmembrane region" description="Helical" evidence="8">
    <location>
        <begin position="417"/>
        <end position="439"/>
    </location>
</feature>
<name>A0A1K1XZG3_9GAMM</name>
<dbReference type="GO" id="GO:0006935">
    <property type="term" value="P:chemotaxis"/>
    <property type="evidence" value="ECO:0007669"/>
    <property type="project" value="UniProtKB-ARBA"/>
</dbReference>
<evidence type="ECO:0000256" key="8">
    <source>
        <dbReference type="SAM" id="Phobius"/>
    </source>
</evidence>
<proteinExistence type="inferred from homology"/>
<dbReference type="STRING" id="1122209.SAMN02745752_02035"/>
<evidence type="ECO:0000313" key="12">
    <source>
        <dbReference type="Proteomes" id="UP000182350"/>
    </source>
</evidence>
<keyword evidence="12" id="KW-1185">Reference proteome</keyword>
<dbReference type="InterPro" id="IPR003660">
    <property type="entry name" value="HAMP_dom"/>
</dbReference>
<dbReference type="Pfam" id="PF00672">
    <property type="entry name" value="HAMP"/>
    <property type="match status" value="1"/>
</dbReference>
<accession>A0A1K1XZG3</accession>
<dbReference type="PROSITE" id="PS50885">
    <property type="entry name" value="HAMP"/>
    <property type="match status" value="1"/>
</dbReference>
<dbReference type="InterPro" id="IPR004089">
    <property type="entry name" value="MCPsignal_dom"/>
</dbReference>
<dbReference type="SMART" id="SM00283">
    <property type="entry name" value="MA"/>
    <property type="match status" value="1"/>
</dbReference>
<evidence type="ECO:0000256" key="7">
    <source>
        <dbReference type="PROSITE-ProRule" id="PRU00284"/>
    </source>
</evidence>
<comment type="similarity">
    <text evidence="6">Belongs to the methyl-accepting chemotaxis (MCP) protein family.</text>
</comment>
<reference evidence="11 12" key="1">
    <citation type="submission" date="2016-11" db="EMBL/GenBank/DDBJ databases">
        <authorList>
            <person name="Jaros S."/>
            <person name="Januszkiewicz K."/>
            <person name="Wedrychowicz H."/>
        </authorList>
    </citation>
    <scope>NUCLEOTIDE SEQUENCE [LARGE SCALE GENOMIC DNA]</scope>
    <source>
        <strain evidence="11 12">DSM 21637</strain>
    </source>
</reference>
<dbReference type="PROSITE" id="PS50111">
    <property type="entry name" value="CHEMOTAXIS_TRANSDUC_2"/>
    <property type="match status" value="1"/>
</dbReference>
<evidence type="ECO:0000259" key="9">
    <source>
        <dbReference type="PROSITE" id="PS50111"/>
    </source>
</evidence>
<dbReference type="Gene3D" id="3.30.450.20">
    <property type="entry name" value="PAS domain"/>
    <property type="match status" value="1"/>
</dbReference>
<dbReference type="SMART" id="SM00304">
    <property type="entry name" value="HAMP"/>
    <property type="match status" value="1"/>
</dbReference>
<dbReference type="CDD" id="cd11386">
    <property type="entry name" value="MCP_signal"/>
    <property type="match status" value="1"/>
</dbReference>
<dbReference type="EMBL" id="FPJW01000007">
    <property type="protein sequence ID" value="SFX54870.1"/>
    <property type="molecule type" value="Genomic_DNA"/>
</dbReference>
<protein>
    <submittedName>
        <fullName evidence="11">Methyl-accepting chemotaxis protein</fullName>
    </submittedName>
</protein>
<sequence>MNIKSKLILLSCAMALLPLLVAISIFGTMATNIAGGALENAARNNLVSLRDAQKSRLEDYFGQMGEQLLTMADNPTTINALKVFNTFYNPVVTGADVNALREAVSHYYQQQLPGRWQPLNPGRSLNTDSLLEALDNPGIVLQHHYLTNNPSPDARQKMDVADDGSFYSRNHQRFHPFFRRYAEAFHYDDILLINPEGQVIYSVFKHLDFATNLTQAAHAESGLAQVFNKATSLQAGQLAFVDFQSYTPAYGLAAAFVATPVIENDQLLGVLVFRMPVAQINTMLTHQRRWRDAGMGQSGETYLVGSDLTARSLSRSLLENTPAYLRRLQATGQPEALIRTIEARSSNLALQRIDTPAVQQALRGQSGLEAFTGYQGREVLSAFTPVDVFGSRWVLLSEMDRSEALQGDGEQQIGSRILMTAVVMFMVIAAVAVALGLYFSQALTRPIIALSKTLQAVESGSDLTLRASVSSKDEIGGMAQAFNAMMEKISSLIREVASSAGQLDVTASRTSSLASHNADNVEQQKAETDQVATAMNQMTATVTEVANHAASAAGAANAAAQEVQNGREVVQQNSDSTSRLAEQIEAAAQVINNLGKDSENIGGVLEVIKTIAEQTNLLALNAAIEAARAGEHGRGFAVVADEVRTLASRTQQSTLEIEETILKLQTAAREAVAMIETNRERAQRGVDRAAQVMASLDAITQSVNTINEMNTQIASAAEQQSAVSDEINRNILSISSISEQTASGTEETTQAARELAQLASGLKKLVGQFRV</sequence>
<dbReference type="Gene3D" id="1.10.287.950">
    <property type="entry name" value="Methyl-accepting chemotaxis protein"/>
    <property type="match status" value="1"/>
</dbReference>
<organism evidence="11 12">
    <name type="scientific">Marinospirillum alkaliphilum DSM 21637</name>
    <dbReference type="NCBI Taxonomy" id="1122209"/>
    <lineage>
        <taxon>Bacteria</taxon>
        <taxon>Pseudomonadati</taxon>
        <taxon>Pseudomonadota</taxon>
        <taxon>Gammaproteobacteria</taxon>
        <taxon>Oceanospirillales</taxon>
        <taxon>Oceanospirillaceae</taxon>
        <taxon>Marinospirillum</taxon>
    </lineage>
</organism>
<comment type="subcellular location">
    <subcellularLocation>
        <location evidence="1">Membrane</location>
        <topology evidence="1">Multi-pass membrane protein</topology>
    </subcellularLocation>
</comment>
<dbReference type="Pfam" id="PF00015">
    <property type="entry name" value="MCPsignal"/>
    <property type="match status" value="1"/>
</dbReference>
<dbReference type="Proteomes" id="UP000182350">
    <property type="component" value="Unassembled WGS sequence"/>
</dbReference>
<evidence type="ECO:0000256" key="6">
    <source>
        <dbReference type="ARBA" id="ARBA00029447"/>
    </source>
</evidence>
<keyword evidence="3 8" id="KW-1133">Transmembrane helix</keyword>
<keyword evidence="5 7" id="KW-0807">Transducer</keyword>
<dbReference type="PANTHER" id="PTHR32089:SF119">
    <property type="entry name" value="METHYL-ACCEPTING CHEMOTAXIS PROTEIN CTPL"/>
    <property type="match status" value="1"/>
</dbReference>
<dbReference type="PANTHER" id="PTHR32089">
    <property type="entry name" value="METHYL-ACCEPTING CHEMOTAXIS PROTEIN MCPB"/>
    <property type="match status" value="1"/>
</dbReference>
<dbReference type="FunFam" id="1.10.287.950:FF:000001">
    <property type="entry name" value="Methyl-accepting chemotaxis sensory transducer"/>
    <property type="match status" value="1"/>
</dbReference>
<evidence type="ECO:0000259" key="10">
    <source>
        <dbReference type="PROSITE" id="PS50885"/>
    </source>
</evidence>